<evidence type="ECO:0000256" key="8">
    <source>
        <dbReference type="ARBA" id="ARBA00023160"/>
    </source>
</evidence>
<dbReference type="GO" id="GO:0030497">
    <property type="term" value="P:fatty acid elongation"/>
    <property type="evidence" value="ECO:0007669"/>
    <property type="project" value="TreeGrafter"/>
</dbReference>
<keyword evidence="5" id="KW-0521">NADP</keyword>
<dbReference type="Pfam" id="PF00106">
    <property type="entry name" value="adh_short"/>
    <property type="match status" value="1"/>
</dbReference>
<dbReference type="KEGG" id="dtm:BJL86_1162"/>
<comment type="pathway">
    <text evidence="1">Lipid metabolism; fatty acid biosynthesis.</text>
</comment>
<evidence type="ECO:0000259" key="11">
    <source>
        <dbReference type="SMART" id="SM00822"/>
    </source>
</evidence>
<dbReference type="InterPro" id="IPR057326">
    <property type="entry name" value="KR_dom"/>
</dbReference>
<comment type="similarity">
    <text evidence="2 9">Belongs to the short-chain dehydrogenases/reductases (SDR) family.</text>
</comment>
<name>A0A173LN09_9ACTN</name>
<evidence type="ECO:0000256" key="4">
    <source>
        <dbReference type="ARBA" id="ARBA00022832"/>
    </source>
</evidence>
<accession>A0A173LN09</accession>
<dbReference type="STRING" id="499555.BJL86_1162"/>
<dbReference type="Gene3D" id="3.40.50.720">
    <property type="entry name" value="NAD(P)-binding Rossmann-like Domain"/>
    <property type="match status" value="1"/>
</dbReference>
<evidence type="ECO:0000313" key="13">
    <source>
        <dbReference type="Proteomes" id="UP000186104"/>
    </source>
</evidence>
<dbReference type="InterPro" id="IPR036291">
    <property type="entry name" value="NAD(P)-bd_dom_sf"/>
</dbReference>
<dbReference type="GO" id="GO:0016491">
    <property type="term" value="F:oxidoreductase activity"/>
    <property type="evidence" value="ECO:0007669"/>
    <property type="project" value="UniProtKB-KW"/>
</dbReference>
<evidence type="ECO:0000256" key="1">
    <source>
        <dbReference type="ARBA" id="ARBA00005194"/>
    </source>
</evidence>
<gene>
    <name evidence="12" type="ORF">BJL86_1162</name>
</gene>
<dbReference type="InterPro" id="IPR002347">
    <property type="entry name" value="SDR_fam"/>
</dbReference>
<evidence type="ECO:0000256" key="5">
    <source>
        <dbReference type="ARBA" id="ARBA00022857"/>
    </source>
</evidence>
<dbReference type="PANTHER" id="PTHR43086:SF2">
    <property type="entry name" value="HYDROXYSTEROID DEHYDROGENASE-LIKE PROTEIN 1"/>
    <property type="match status" value="1"/>
</dbReference>
<dbReference type="PIRSF" id="PIRSF000126">
    <property type="entry name" value="11-beta-HSD1"/>
    <property type="match status" value="1"/>
</dbReference>
<dbReference type="InterPro" id="IPR020904">
    <property type="entry name" value="Sc_DH/Rdtase_CS"/>
</dbReference>
<evidence type="ECO:0000256" key="3">
    <source>
        <dbReference type="ARBA" id="ARBA00022516"/>
    </source>
</evidence>
<evidence type="ECO:0000256" key="10">
    <source>
        <dbReference type="SAM" id="MobiDB-lite"/>
    </source>
</evidence>
<feature type="compositionally biased region" description="Low complexity" evidence="10">
    <location>
        <begin position="292"/>
        <end position="301"/>
    </location>
</feature>
<organism evidence="12 13">
    <name type="scientific">Dietzia timorensis</name>
    <dbReference type="NCBI Taxonomy" id="499555"/>
    <lineage>
        <taxon>Bacteria</taxon>
        <taxon>Bacillati</taxon>
        <taxon>Actinomycetota</taxon>
        <taxon>Actinomycetes</taxon>
        <taxon>Mycobacteriales</taxon>
        <taxon>Dietziaceae</taxon>
        <taxon>Dietzia</taxon>
    </lineage>
</organism>
<keyword evidence="7" id="KW-0443">Lipid metabolism</keyword>
<protein>
    <submittedName>
        <fullName evidence="12">Estradiol 17-beta-dehydrogenase 12</fullName>
    </submittedName>
</protein>
<dbReference type="EMBL" id="CP015961">
    <property type="protein sequence ID" value="ANI91950.1"/>
    <property type="molecule type" value="Genomic_DNA"/>
</dbReference>
<dbReference type="RefSeq" id="WP_082908681.1">
    <property type="nucleotide sequence ID" value="NZ_CP015961.1"/>
</dbReference>
<dbReference type="PRINTS" id="PR00081">
    <property type="entry name" value="GDHRDH"/>
</dbReference>
<dbReference type="Proteomes" id="UP000186104">
    <property type="component" value="Chromosome"/>
</dbReference>
<evidence type="ECO:0000256" key="7">
    <source>
        <dbReference type="ARBA" id="ARBA00023098"/>
    </source>
</evidence>
<dbReference type="PANTHER" id="PTHR43086">
    <property type="entry name" value="VERY-LONG-CHAIN 3-OXOOACYL-COA REDUCTASE"/>
    <property type="match status" value="1"/>
</dbReference>
<dbReference type="PRINTS" id="PR00080">
    <property type="entry name" value="SDRFAMILY"/>
</dbReference>
<proteinExistence type="inferred from homology"/>
<dbReference type="PROSITE" id="PS00061">
    <property type="entry name" value="ADH_SHORT"/>
    <property type="match status" value="1"/>
</dbReference>
<evidence type="ECO:0000313" key="12">
    <source>
        <dbReference type="EMBL" id="ANI91950.1"/>
    </source>
</evidence>
<keyword evidence="4" id="KW-0276">Fatty acid metabolism</keyword>
<keyword evidence="8" id="KW-0275">Fatty acid biosynthesis</keyword>
<dbReference type="AlphaFoldDB" id="A0A173LN09"/>
<evidence type="ECO:0000256" key="2">
    <source>
        <dbReference type="ARBA" id="ARBA00006484"/>
    </source>
</evidence>
<evidence type="ECO:0000256" key="6">
    <source>
        <dbReference type="ARBA" id="ARBA00023002"/>
    </source>
</evidence>
<evidence type="ECO:0000256" key="9">
    <source>
        <dbReference type="RuleBase" id="RU000363"/>
    </source>
</evidence>
<dbReference type="SUPFAM" id="SSF51735">
    <property type="entry name" value="NAD(P)-binding Rossmann-fold domains"/>
    <property type="match status" value="1"/>
</dbReference>
<keyword evidence="3" id="KW-0444">Lipid biosynthesis</keyword>
<keyword evidence="6" id="KW-0560">Oxidoreductase</keyword>
<keyword evidence="13" id="KW-1185">Reference proteome</keyword>
<dbReference type="OrthoDB" id="9797538at2"/>
<reference evidence="12 13" key="1">
    <citation type="submission" date="2016-06" db="EMBL/GenBank/DDBJ databases">
        <title>Complete genome sequence of a saline-alkali tolerant type strain Dietzia timorensis ID05-A0528T.</title>
        <authorList>
            <person name="Wu X."/>
        </authorList>
    </citation>
    <scope>NUCLEOTIDE SEQUENCE [LARGE SCALE GENOMIC DNA]</scope>
    <source>
        <strain evidence="12 13">ID05-A0528</strain>
    </source>
</reference>
<sequence length="301" mass="31604">MALPMPTAHSRAVVTGASSGIGMAFARELATRGYNLVLVARREQILNELADELRSRTGVEVDVRACDLSKPEKRAPLLAELEKTEVSILCNNAGIATFGPVSELDFDYERDQVQLNAVAAHELILAVLPGMLERRSGGILNVGSAAGNTAIPNNATYAASKAFLNTFSESLRGEVKKQGVNVTLLAPGPVRTEEIAEADKTFVDRIVPDSFWVDTTYTARLSIDALARNKMRVVPGPIGQTMSLATNFLPRRFVSPLAGKAYAKLGEGSADAADVSGSRSGDAAGSTGGQGAAATTPDSSA</sequence>
<feature type="region of interest" description="Disordered" evidence="10">
    <location>
        <begin position="271"/>
        <end position="301"/>
    </location>
</feature>
<dbReference type="NCBIfam" id="NF040690">
    <property type="entry name" value="mycolate_SDR"/>
    <property type="match status" value="1"/>
</dbReference>
<dbReference type="SMART" id="SM00822">
    <property type="entry name" value="PKS_KR"/>
    <property type="match status" value="1"/>
</dbReference>
<feature type="domain" description="Ketoreductase" evidence="11">
    <location>
        <begin position="10"/>
        <end position="193"/>
    </location>
</feature>